<proteinExistence type="predicted"/>
<accession>A0ABV0MQN1</accession>
<evidence type="ECO:0000256" key="1">
    <source>
        <dbReference type="SAM" id="MobiDB-lite"/>
    </source>
</evidence>
<dbReference type="Proteomes" id="UP001476798">
    <property type="component" value="Unassembled WGS sequence"/>
</dbReference>
<organism evidence="2 3">
    <name type="scientific">Goodea atripinnis</name>
    <dbReference type="NCBI Taxonomy" id="208336"/>
    <lineage>
        <taxon>Eukaryota</taxon>
        <taxon>Metazoa</taxon>
        <taxon>Chordata</taxon>
        <taxon>Craniata</taxon>
        <taxon>Vertebrata</taxon>
        <taxon>Euteleostomi</taxon>
        <taxon>Actinopterygii</taxon>
        <taxon>Neopterygii</taxon>
        <taxon>Teleostei</taxon>
        <taxon>Neoteleostei</taxon>
        <taxon>Acanthomorphata</taxon>
        <taxon>Ovalentaria</taxon>
        <taxon>Atherinomorphae</taxon>
        <taxon>Cyprinodontiformes</taxon>
        <taxon>Goodeidae</taxon>
        <taxon>Goodea</taxon>
    </lineage>
</organism>
<gene>
    <name evidence="2" type="ORF">GOODEAATRI_009372</name>
</gene>
<keyword evidence="3" id="KW-1185">Reference proteome</keyword>
<dbReference type="EMBL" id="JAHRIO010010518">
    <property type="protein sequence ID" value="MEQ2161409.1"/>
    <property type="molecule type" value="Genomic_DNA"/>
</dbReference>
<feature type="region of interest" description="Disordered" evidence="1">
    <location>
        <begin position="1"/>
        <end position="51"/>
    </location>
</feature>
<name>A0ABV0MQN1_9TELE</name>
<evidence type="ECO:0000313" key="3">
    <source>
        <dbReference type="Proteomes" id="UP001476798"/>
    </source>
</evidence>
<feature type="compositionally biased region" description="Basic residues" evidence="1">
    <location>
        <begin position="18"/>
        <end position="28"/>
    </location>
</feature>
<protein>
    <submittedName>
        <fullName evidence="2">Uncharacterized protein</fullName>
    </submittedName>
</protein>
<sequence length="120" mass="13272">MPSSKVGCQQGAGAAGPRPKRHRVRCKAPRPPNQPHCHAQPCRPRPSGTKQGDNILLLRMVRRKSVEGVLQKSTVISTVLSGLSSKWFQPIYLLCVFKLIIVLNQTNDSGVVIELWSFTD</sequence>
<evidence type="ECO:0000313" key="2">
    <source>
        <dbReference type="EMBL" id="MEQ2161409.1"/>
    </source>
</evidence>
<reference evidence="2 3" key="1">
    <citation type="submission" date="2021-06" db="EMBL/GenBank/DDBJ databases">
        <authorList>
            <person name="Palmer J.M."/>
        </authorList>
    </citation>
    <scope>NUCLEOTIDE SEQUENCE [LARGE SCALE GENOMIC DNA]</scope>
    <source>
        <strain evidence="2 3">GA_2019</strain>
        <tissue evidence="2">Muscle</tissue>
    </source>
</reference>
<comment type="caution">
    <text evidence="2">The sequence shown here is derived from an EMBL/GenBank/DDBJ whole genome shotgun (WGS) entry which is preliminary data.</text>
</comment>